<evidence type="ECO:0000256" key="2">
    <source>
        <dbReference type="ARBA" id="ARBA00022448"/>
    </source>
</evidence>
<keyword evidence="5 7" id="KW-1133">Transmembrane helix</keyword>
<keyword evidence="6 7" id="KW-0472">Membrane</keyword>
<dbReference type="Pfam" id="PF01925">
    <property type="entry name" value="TauE"/>
    <property type="match status" value="1"/>
</dbReference>
<keyword evidence="4 7" id="KW-0812">Transmembrane</keyword>
<dbReference type="KEGG" id="omr:OXIME_000383"/>
<proteinExistence type="inferred from homology"/>
<evidence type="ECO:0000313" key="8">
    <source>
        <dbReference type="EMBL" id="WYX99838.1"/>
    </source>
</evidence>
<dbReference type="InterPro" id="IPR002781">
    <property type="entry name" value="TM_pro_TauE-like"/>
</dbReference>
<feature type="transmembrane region" description="Helical" evidence="7">
    <location>
        <begin position="82"/>
        <end position="101"/>
    </location>
</feature>
<feature type="transmembrane region" description="Helical" evidence="7">
    <location>
        <begin position="233"/>
        <end position="258"/>
    </location>
</feature>
<dbReference type="EMBL" id="CP133772">
    <property type="protein sequence ID" value="WYX99838.1"/>
    <property type="molecule type" value="Genomic_DNA"/>
</dbReference>
<feature type="transmembrane region" description="Helical" evidence="7">
    <location>
        <begin position="296"/>
        <end position="315"/>
    </location>
</feature>
<accession>A0AAX4NFE5</accession>
<dbReference type="GO" id="GO:0005886">
    <property type="term" value="C:plasma membrane"/>
    <property type="evidence" value="ECO:0007669"/>
    <property type="project" value="UniProtKB-SubCell"/>
</dbReference>
<dbReference type="PANTHER" id="PTHR30269:SF37">
    <property type="entry name" value="MEMBRANE TRANSPORTER PROTEIN"/>
    <property type="match status" value="1"/>
</dbReference>
<reference evidence="8 9" key="1">
    <citation type="submission" date="2023-09" db="EMBL/GenBank/DDBJ databases">
        <authorList>
            <person name="Golyshina O.V."/>
            <person name="Lunev E.A."/>
            <person name="Bargiela R."/>
            <person name="Gaines M.C."/>
            <person name="Daum B."/>
            <person name="Bale N.J."/>
            <person name="Koenen M."/>
            <person name="Sinninghe Damst J.S."/>
            <person name="Yakimov M."/>
            <person name="Golyshin P.N."/>
        </authorList>
    </citation>
    <scope>NUCLEOTIDE SEQUENCE [LARGE SCALE GENOMIC DNA]</scope>
    <source>
        <strain evidence="8 9">M1</strain>
    </source>
</reference>
<keyword evidence="3 7" id="KW-1003">Cell membrane</keyword>
<dbReference type="AlphaFoldDB" id="A0AAX4NFE5"/>
<organism evidence="8 9">
    <name type="scientific">Oxyplasma meridianum</name>
    <dbReference type="NCBI Taxonomy" id="3073602"/>
    <lineage>
        <taxon>Archaea</taxon>
        <taxon>Methanobacteriati</taxon>
        <taxon>Thermoplasmatota</taxon>
        <taxon>Thermoplasmata</taxon>
        <taxon>Thermoplasmatales</taxon>
        <taxon>Thermoplasmataceae</taxon>
        <taxon>Oxyplasma</taxon>
    </lineage>
</organism>
<gene>
    <name evidence="8" type="ORF">OXIME_000383</name>
</gene>
<evidence type="ECO:0000313" key="9">
    <source>
        <dbReference type="Proteomes" id="UP001451606"/>
    </source>
</evidence>
<comment type="subcellular location">
    <subcellularLocation>
        <location evidence="1 7">Cell membrane</location>
        <topology evidence="1 7">Multi-pass membrane protein</topology>
    </subcellularLocation>
</comment>
<dbReference type="PANTHER" id="PTHR30269">
    <property type="entry name" value="TRANSMEMBRANE PROTEIN YFCA"/>
    <property type="match status" value="1"/>
</dbReference>
<feature type="transmembrane region" description="Helical" evidence="7">
    <location>
        <begin position="267"/>
        <end position="290"/>
    </location>
</feature>
<sequence length="326" mass="35677">MSAILLILLRFIEIVFGGIFAGLLGSLTGLGGGTVLVPLLTLFYGVPIIFATGASLISTIATSAGSASAYTKEKIANIKIGVGLEVATTLGAIVGSITVVFLDKDNLSWVIYIIFGIVLLTSLIPTIKRGKYEEPMHKEPDWSTRLFQLSGQYYDAKLKREMKYNGVRWWLGEVVMFFAGVMSGLLGIGSGALKVLGMDWAMNLPMKVTTTTSNFMIGITAATGSSIYWYNGFIQIFLAAATAIGVLIGAFFGAKILVRITNKNIRWIFFGILSFLGIEMVQKGFHIIHLLQIHTIYQFLISVILAFVMIIALYVKNVREAKHERL</sequence>
<keyword evidence="2" id="KW-0813">Transport</keyword>
<evidence type="ECO:0000256" key="6">
    <source>
        <dbReference type="ARBA" id="ARBA00023136"/>
    </source>
</evidence>
<evidence type="ECO:0000256" key="4">
    <source>
        <dbReference type="ARBA" id="ARBA00022692"/>
    </source>
</evidence>
<dbReference type="GeneID" id="95967108"/>
<keyword evidence="9" id="KW-1185">Reference proteome</keyword>
<evidence type="ECO:0000256" key="5">
    <source>
        <dbReference type="ARBA" id="ARBA00022989"/>
    </source>
</evidence>
<evidence type="ECO:0000256" key="1">
    <source>
        <dbReference type="ARBA" id="ARBA00004651"/>
    </source>
</evidence>
<feature type="transmembrane region" description="Helical" evidence="7">
    <location>
        <begin position="107"/>
        <end position="127"/>
    </location>
</feature>
<evidence type="ECO:0000256" key="7">
    <source>
        <dbReference type="RuleBase" id="RU363041"/>
    </source>
</evidence>
<feature type="transmembrane region" description="Helical" evidence="7">
    <location>
        <begin position="169"/>
        <end position="193"/>
    </location>
</feature>
<evidence type="ECO:0000256" key="3">
    <source>
        <dbReference type="ARBA" id="ARBA00022475"/>
    </source>
</evidence>
<dbReference type="RefSeq" id="WP_393971798.1">
    <property type="nucleotide sequence ID" value="NZ_CP133772.1"/>
</dbReference>
<comment type="similarity">
    <text evidence="7">Belongs to the 4-toluene sulfonate uptake permease (TSUP) (TC 2.A.102) family.</text>
</comment>
<dbReference type="InterPro" id="IPR052017">
    <property type="entry name" value="TSUP"/>
</dbReference>
<name>A0AAX4NFE5_9ARCH</name>
<protein>
    <recommendedName>
        <fullName evidence="7">Probable membrane transporter protein</fullName>
    </recommendedName>
</protein>
<dbReference type="Proteomes" id="UP001451606">
    <property type="component" value="Chromosome"/>
</dbReference>
<feature type="transmembrane region" description="Helical" evidence="7">
    <location>
        <begin position="7"/>
        <end position="30"/>
    </location>
</feature>
<feature type="transmembrane region" description="Helical" evidence="7">
    <location>
        <begin position="42"/>
        <end position="70"/>
    </location>
</feature>